<feature type="domain" description="BPTI/Kunitz inhibitor" evidence="6">
    <location>
        <begin position="30"/>
        <end position="80"/>
    </location>
</feature>
<keyword evidence="5" id="KW-0732">Signal</keyword>
<dbReference type="PANTHER" id="PTHR10083:SF374">
    <property type="entry name" value="BPTI_KUNITZ INHIBITOR DOMAIN-CONTAINING PROTEIN"/>
    <property type="match status" value="1"/>
</dbReference>
<dbReference type="GeneID" id="108082146"/>
<evidence type="ECO:0000256" key="2">
    <source>
        <dbReference type="ARBA" id="ARBA00022900"/>
    </source>
</evidence>
<dbReference type="InterPro" id="IPR002223">
    <property type="entry name" value="Kunitz_BPTI"/>
</dbReference>
<reference evidence="8" key="2">
    <citation type="submission" date="2025-08" db="UniProtKB">
        <authorList>
            <consortium name="RefSeq"/>
        </authorList>
    </citation>
    <scope>IDENTIFICATION</scope>
    <source>
        <strain evidence="8">14028-0561.14</strain>
        <tissue evidence="8">Whole fly</tissue>
    </source>
</reference>
<dbReference type="Proteomes" id="UP001652661">
    <property type="component" value="Chromosome 2L"/>
</dbReference>
<evidence type="ECO:0000259" key="6">
    <source>
        <dbReference type="PROSITE" id="PS50279"/>
    </source>
</evidence>
<evidence type="ECO:0000256" key="3">
    <source>
        <dbReference type="ARBA" id="ARBA00023157"/>
    </source>
</evidence>
<keyword evidence="3" id="KW-1015">Disulfide bond</keyword>
<dbReference type="PANTHER" id="PTHR10083">
    <property type="entry name" value="KUNITZ-TYPE PROTEASE INHIBITOR-RELATED"/>
    <property type="match status" value="1"/>
</dbReference>
<keyword evidence="2" id="KW-0722">Serine protease inhibitor</keyword>
<proteinExistence type="predicted"/>
<dbReference type="GO" id="GO:0004867">
    <property type="term" value="F:serine-type endopeptidase inhibitor activity"/>
    <property type="evidence" value="ECO:0007669"/>
    <property type="project" value="UniProtKB-KW"/>
</dbReference>
<feature type="signal peptide" evidence="5">
    <location>
        <begin position="1"/>
        <end position="17"/>
    </location>
</feature>
<dbReference type="PROSITE" id="PS50279">
    <property type="entry name" value="BPTI_KUNITZ_2"/>
    <property type="match status" value="1"/>
</dbReference>
<feature type="compositionally biased region" description="Acidic residues" evidence="4">
    <location>
        <begin position="94"/>
        <end position="119"/>
    </location>
</feature>
<organism evidence="7 8">
    <name type="scientific">Drosophila kikkawai</name>
    <name type="common">Fruit fly</name>
    <dbReference type="NCBI Taxonomy" id="30033"/>
    <lineage>
        <taxon>Eukaryota</taxon>
        <taxon>Metazoa</taxon>
        <taxon>Ecdysozoa</taxon>
        <taxon>Arthropoda</taxon>
        <taxon>Hexapoda</taxon>
        <taxon>Insecta</taxon>
        <taxon>Pterygota</taxon>
        <taxon>Neoptera</taxon>
        <taxon>Endopterygota</taxon>
        <taxon>Diptera</taxon>
        <taxon>Brachycera</taxon>
        <taxon>Muscomorpha</taxon>
        <taxon>Ephydroidea</taxon>
        <taxon>Drosophilidae</taxon>
        <taxon>Drosophila</taxon>
        <taxon>Sophophora</taxon>
    </lineage>
</organism>
<evidence type="ECO:0000313" key="8">
    <source>
        <dbReference type="RefSeq" id="XP_017032938.1"/>
    </source>
</evidence>
<dbReference type="SMART" id="SM00131">
    <property type="entry name" value="KU"/>
    <property type="match status" value="1"/>
</dbReference>
<dbReference type="Gene3D" id="4.10.410.10">
    <property type="entry name" value="Pancreatic trypsin inhibitor Kunitz domain"/>
    <property type="match status" value="1"/>
</dbReference>
<name>A0A6P4JEE7_DROKI</name>
<dbReference type="Pfam" id="PF00014">
    <property type="entry name" value="Kunitz_BPTI"/>
    <property type="match status" value="1"/>
</dbReference>
<dbReference type="SUPFAM" id="SSF57362">
    <property type="entry name" value="BPTI-like"/>
    <property type="match status" value="1"/>
</dbReference>
<dbReference type="AlphaFoldDB" id="A0A6P4JEE7"/>
<accession>A0A6P4JEE7</accession>
<dbReference type="RefSeq" id="XP_017032938.1">
    <property type="nucleotide sequence ID" value="XM_017177449.3"/>
</dbReference>
<dbReference type="CDD" id="cd00109">
    <property type="entry name" value="Kunitz-type"/>
    <property type="match status" value="1"/>
</dbReference>
<dbReference type="InterPro" id="IPR036880">
    <property type="entry name" value="Kunitz_BPTI_sf"/>
</dbReference>
<sequence length="119" mass="14387">MYIFVSILLIVFPPLIAFSPQGFLIREPKCLYMANPGPCKNWVKVWGYDYMTNRCIFYFYGGCGGNPNRFYEKDECVRTCRVTREMIRYKRESLDEEQEEEEEFEEDIDNWDSFENWEP</sequence>
<feature type="chain" id="PRO_5027895652" evidence="5">
    <location>
        <begin position="18"/>
        <end position="119"/>
    </location>
</feature>
<dbReference type="OrthoDB" id="4473401at2759"/>
<evidence type="ECO:0000256" key="1">
    <source>
        <dbReference type="ARBA" id="ARBA00022690"/>
    </source>
</evidence>
<keyword evidence="7" id="KW-1185">Reference proteome</keyword>
<protein>
    <submittedName>
        <fullName evidence="8">Tissue factor pathway inhibitor</fullName>
    </submittedName>
</protein>
<dbReference type="FunFam" id="4.10.410.10:FF:000026">
    <property type="entry name" value="Serine protease inhibitor, putative"/>
    <property type="match status" value="1"/>
</dbReference>
<dbReference type="PRINTS" id="PR00759">
    <property type="entry name" value="BASICPTASE"/>
</dbReference>
<feature type="region of interest" description="Disordered" evidence="4">
    <location>
        <begin position="93"/>
        <end position="119"/>
    </location>
</feature>
<keyword evidence="1" id="KW-0646">Protease inhibitor</keyword>
<evidence type="ECO:0000256" key="4">
    <source>
        <dbReference type="SAM" id="MobiDB-lite"/>
    </source>
</evidence>
<reference evidence="7" key="1">
    <citation type="submission" date="2025-05" db="UniProtKB">
        <authorList>
            <consortium name="RefSeq"/>
        </authorList>
    </citation>
    <scope>NUCLEOTIDE SEQUENCE [LARGE SCALE GENOMIC DNA]</scope>
    <source>
        <strain evidence="7">14028-0561.14</strain>
    </source>
</reference>
<gene>
    <name evidence="8" type="primary">LOC108082146</name>
</gene>
<dbReference type="InterPro" id="IPR050098">
    <property type="entry name" value="TFPI/VKTCI-like"/>
</dbReference>
<dbReference type="GO" id="GO:0005615">
    <property type="term" value="C:extracellular space"/>
    <property type="evidence" value="ECO:0007669"/>
    <property type="project" value="TreeGrafter"/>
</dbReference>
<evidence type="ECO:0000313" key="7">
    <source>
        <dbReference type="Proteomes" id="UP001652661"/>
    </source>
</evidence>
<evidence type="ECO:0000256" key="5">
    <source>
        <dbReference type="SAM" id="SignalP"/>
    </source>
</evidence>